<dbReference type="Proteomes" id="UP001202674">
    <property type="component" value="Unassembled WGS sequence"/>
</dbReference>
<dbReference type="Pfam" id="PF23957">
    <property type="entry name" value="DUF7286"/>
    <property type="match status" value="2"/>
</dbReference>
<reference evidence="2 3" key="1">
    <citation type="journal article" date="2022" name="Syst. Appl. Microbiol.">
        <title>Natronocalculus amylovorans gen. nov., sp. nov., and Natranaeroarchaeum aerophilus sp. nov., dominant culturable amylolytic natronoarchaea from hypersaline soda lakes in southwestern Siberia.</title>
        <authorList>
            <person name="Sorokin D.Y."/>
            <person name="Elcheninov A.G."/>
            <person name="Khizhniak T.V."/>
            <person name="Koenen M."/>
            <person name="Bale N.J."/>
            <person name="Damste J.S.S."/>
            <person name="Kublanov I.V."/>
        </authorList>
    </citation>
    <scope>NUCLEOTIDE SEQUENCE [LARGE SCALE GENOMIC DNA]</scope>
    <source>
        <strain evidence="2 3">AArc-St1-1</strain>
    </source>
</reference>
<gene>
    <name evidence="2" type="ORF">AArcSt11_12715</name>
</gene>
<name>A0AAE3K612_9EURY</name>
<dbReference type="RefSeq" id="WP_250597567.1">
    <property type="nucleotide sequence ID" value="NZ_JAKRVY010000007.1"/>
</dbReference>
<protein>
    <submittedName>
        <fullName evidence="2">Uncharacterized protein</fullName>
    </submittedName>
</protein>
<keyword evidence="3" id="KW-1185">Reference proteome</keyword>
<dbReference type="EMBL" id="JAKRVY010000007">
    <property type="protein sequence ID" value="MCL9814513.1"/>
    <property type="molecule type" value="Genomic_DNA"/>
</dbReference>
<dbReference type="InterPro" id="IPR055710">
    <property type="entry name" value="DUF7286"/>
</dbReference>
<proteinExistence type="predicted"/>
<feature type="region of interest" description="Disordered" evidence="1">
    <location>
        <begin position="515"/>
        <end position="543"/>
    </location>
</feature>
<feature type="region of interest" description="Disordered" evidence="1">
    <location>
        <begin position="121"/>
        <end position="141"/>
    </location>
</feature>
<evidence type="ECO:0000313" key="2">
    <source>
        <dbReference type="EMBL" id="MCL9814513.1"/>
    </source>
</evidence>
<feature type="region of interest" description="Disordered" evidence="1">
    <location>
        <begin position="965"/>
        <end position="992"/>
    </location>
</feature>
<feature type="region of interest" description="Disordered" evidence="1">
    <location>
        <begin position="431"/>
        <end position="458"/>
    </location>
</feature>
<dbReference type="AlphaFoldDB" id="A0AAE3K612"/>
<evidence type="ECO:0000256" key="1">
    <source>
        <dbReference type="SAM" id="MobiDB-lite"/>
    </source>
</evidence>
<evidence type="ECO:0000313" key="3">
    <source>
        <dbReference type="Proteomes" id="UP001202674"/>
    </source>
</evidence>
<feature type="compositionally biased region" description="Low complexity" evidence="1">
    <location>
        <begin position="515"/>
        <end position="535"/>
    </location>
</feature>
<sequence>MSRRRSVSIRVDDRARVPFAMIGVLLLVSSVGVVATLETRPEPTVDDDSTVALDRTVAASQTAVRAAAVDATENAARSPVTEPDPNSTVGAAIADREDDPLDAYLALLVYLETEQRLEHTGQDFGGETSTTASLQSVEPTTESVEAALDRVEIATPSDPGVENGTIRITVEDVAFEAERGGTTVADRQEDLTVTIASPLYELHERTKEYESRLNTGIFDEGTGYDGLGRRLAARLYPVSYLKIAHKYRSPGDFENVTPNDHTEVLANHAAFSVQESTFGTTDPHGERTMRGAWACMGADIGEELLDTDQNTDDSYDAEQLCEDIEYIYGDHEGELPDAPTLTELAEDEIIDSEFAEETVDIPIDELADLAYYDVVGEEFNWDEDDPMTEDAFEDIEEVNSEDTPDSLDTLIDTASGEVPDVVDSVYSASVRAEDDIETSGELPTADPPDRVASDSGNWTEVHDDRKTIVNDSDTTVNSRTLWRDDTAQSRPLYSYEIILTNEYEQTRTWEREIDAANGTDGNSTTNGTDGDATTNRTESVTSVDHSTKRFEVAIDIDGRHSHGAAVDSAGYDPEVEYAFRPGGSTRPGPDRQRVGNFEALPERAVREVFDTSIDPEEIDDQLESRVQPRQVYDSEQLVSMLDYEDDSWLDVTVEPDDEDSLEAWLEAEVDDVRGDVRAEVGPLEVERHELITADNSPIKGYVEELRHRQDDIVFDGDHDSYENAPAKARAELRLAYIESLIDAIEAVGDSHEDLRDGIEDNIGDQLGEDASAVNNVLDTSLGIGQDALNGDIEENAGSLDSSPLTEEVGFTVRGAPTYLSVEPVEREEVAAVRPAGAPPLDTAGTTHAPMSARYGNWISYPGVPVIPFPSFWYASFSVWDVEVSGEYARFEVSAADGAPDSPAGTTYIREDRSVHLELDGERARIGSVEPIRFDSRTVIVGVVPGGSPGVGDTGTWFDCTDAWDTTGPGIDSAENGRNCPGNTETDRSENGE</sequence>
<organism evidence="2 3">
    <name type="scientific">Natranaeroarchaeum aerophilus</name>
    <dbReference type="NCBI Taxonomy" id="2917711"/>
    <lineage>
        <taxon>Archaea</taxon>
        <taxon>Methanobacteriati</taxon>
        <taxon>Methanobacteriota</taxon>
        <taxon>Stenosarchaea group</taxon>
        <taxon>Halobacteria</taxon>
        <taxon>Halobacteriales</taxon>
        <taxon>Natronoarchaeaceae</taxon>
        <taxon>Natranaeroarchaeum</taxon>
    </lineage>
</organism>
<feature type="compositionally biased region" description="Polar residues" evidence="1">
    <location>
        <begin position="127"/>
        <end position="141"/>
    </location>
</feature>
<comment type="caution">
    <text evidence="2">The sequence shown here is derived from an EMBL/GenBank/DDBJ whole genome shotgun (WGS) entry which is preliminary data.</text>
</comment>
<accession>A0AAE3K612</accession>